<evidence type="ECO:0000313" key="3">
    <source>
        <dbReference type="Proteomes" id="UP000287171"/>
    </source>
</evidence>
<name>A0A402BBM0_9CHLR</name>
<accession>A0A402BBM0</accession>
<reference evidence="3" key="1">
    <citation type="submission" date="2018-12" db="EMBL/GenBank/DDBJ databases">
        <title>Tengunoibacter tsumagoiensis gen. nov., sp. nov., Dictyobacter kobayashii sp. nov., D. alpinus sp. nov., and D. joshuensis sp. nov. and description of Dictyobacteraceae fam. nov. within the order Ktedonobacterales isolated from Tengu-no-mugimeshi.</title>
        <authorList>
            <person name="Wang C.M."/>
            <person name="Zheng Y."/>
            <person name="Sakai Y."/>
            <person name="Toyoda A."/>
            <person name="Minakuchi Y."/>
            <person name="Abe K."/>
            <person name="Yokota A."/>
            <person name="Yabe S."/>
        </authorList>
    </citation>
    <scope>NUCLEOTIDE SEQUENCE [LARGE SCALE GENOMIC DNA]</scope>
    <source>
        <strain evidence="3">Uno16</strain>
    </source>
</reference>
<dbReference type="InterPro" id="IPR000182">
    <property type="entry name" value="GNAT_dom"/>
</dbReference>
<comment type="caution">
    <text evidence="2">The sequence shown here is derived from an EMBL/GenBank/DDBJ whole genome shotgun (WGS) entry which is preliminary data.</text>
</comment>
<dbReference type="OrthoDB" id="9799890at2"/>
<dbReference type="EMBL" id="BIFT01000001">
    <property type="protein sequence ID" value="GCE28745.1"/>
    <property type="molecule type" value="Genomic_DNA"/>
</dbReference>
<protein>
    <recommendedName>
        <fullName evidence="1">N-acetyltransferase domain-containing protein</fullName>
    </recommendedName>
</protein>
<evidence type="ECO:0000313" key="2">
    <source>
        <dbReference type="EMBL" id="GCE28745.1"/>
    </source>
</evidence>
<feature type="domain" description="N-acetyltransferase" evidence="1">
    <location>
        <begin position="13"/>
        <end position="166"/>
    </location>
</feature>
<dbReference type="RefSeq" id="WP_126628926.1">
    <property type="nucleotide sequence ID" value="NZ_BIFT01000001.1"/>
</dbReference>
<sequence>MALATWWRTDLLPALAPLPTFSVQLSDDRELIARLAHCSPRIIDARFEAGDRLYLAFMDEKPAAYGWVTTHKGYITDLRLTFALPAHNSYLYDFLTLPEWRGHGIYPRLLQAIIRQEESCERFWIGYRPGNEASARGMSKAGFQIICDLVVTQSRASGLILFEQSEHALASSGVFQLPIVATESSSR</sequence>
<dbReference type="SUPFAM" id="SSF55729">
    <property type="entry name" value="Acyl-CoA N-acyltransferases (Nat)"/>
    <property type="match status" value="1"/>
</dbReference>
<organism evidence="2 3">
    <name type="scientific">Dictyobacter alpinus</name>
    <dbReference type="NCBI Taxonomy" id="2014873"/>
    <lineage>
        <taxon>Bacteria</taxon>
        <taxon>Bacillati</taxon>
        <taxon>Chloroflexota</taxon>
        <taxon>Ktedonobacteria</taxon>
        <taxon>Ktedonobacterales</taxon>
        <taxon>Dictyobacteraceae</taxon>
        <taxon>Dictyobacter</taxon>
    </lineage>
</organism>
<dbReference type="CDD" id="cd04301">
    <property type="entry name" value="NAT_SF"/>
    <property type="match status" value="1"/>
</dbReference>
<keyword evidence="3" id="KW-1185">Reference proteome</keyword>
<dbReference type="PROSITE" id="PS51186">
    <property type="entry name" value="GNAT"/>
    <property type="match status" value="1"/>
</dbReference>
<evidence type="ECO:0000259" key="1">
    <source>
        <dbReference type="PROSITE" id="PS51186"/>
    </source>
</evidence>
<proteinExistence type="predicted"/>
<dbReference type="Pfam" id="PF00583">
    <property type="entry name" value="Acetyltransf_1"/>
    <property type="match status" value="1"/>
</dbReference>
<dbReference type="InterPro" id="IPR016181">
    <property type="entry name" value="Acyl_CoA_acyltransferase"/>
</dbReference>
<dbReference type="Gene3D" id="3.40.630.30">
    <property type="match status" value="1"/>
</dbReference>
<dbReference type="Proteomes" id="UP000287171">
    <property type="component" value="Unassembled WGS sequence"/>
</dbReference>
<dbReference type="GO" id="GO:0016747">
    <property type="term" value="F:acyltransferase activity, transferring groups other than amino-acyl groups"/>
    <property type="evidence" value="ECO:0007669"/>
    <property type="project" value="InterPro"/>
</dbReference>
<dbReference type="AlphaFoldDB" id="A0A402BBM0"/>
<gene>
    <name evidence="2" type="ORF">KDA_42290</name>
</gene>